<reference evidence="3 4" key="1">
    <citation type="submission" date="2017-08" db="EMBL/GenBank/DDBJ databases">
        <title>Infants hospitalized years apart are colonized by the same room-sourced microbial strains.</title>
        <authorList>
            <person name="Brooks B."/>
            <person name="Olm M.R."/>
            <person name="Firek B.A."/>
            <person name="Baker R."/>
            <person name="Thomas B.C."/>
            <person name="Morowitz M.J."/>
            <person name="Banfield J.F."/>
        </authorList>
    </citation>
    <scope>NUCLEOTIDE SEQUENCE [LARGE SCALE GENOMIC DNA]</scope>
    <source>
        <strain evidence="3">S2_005_002_R2_34</strain>
    </source>
</reference>
<dbReference type="AlphaFoldDB" id="A0A2W5ND30"/>
<proteinExistence type="predicted"/>
<feature type="region of interest" description="Disordered" evidence="1">
    <location>
        <begin position="1"/>
        <end position="63"/>
    </location>
</feature>
<organism evidence="3 4">
    <name type="scientific">Rhodovulum sulfidophilum</name>
    <name type="common">Rhodobacter sulfidophilus</name>
    <dbReference type="NCBI Taxonomy" id="35806"/>
    <lineage>
        <taxon>Bacteria</taxon>
        <taxon>Pseudomonadati</taxon>
        <taxon>Pseudomonadota</taxon>
        <taxon>Alphaproteobacteria</taxon>
        <taxon>Rhodobacterales</taxon>
        <taxon>Paracoccaceae</taxon>
        <taxon>Rhodovulum</taxon>
    </lineage>
</organism>
<dbReference type="Proteomes" id="UP000249185">
    <property type="component" value="Unassembled WGS sequence"/>
</dbReference>
<comment type="caution">
    <text evidence="3">The sequence shown here is derived from an EMBL/GenBank/DDBJ whole genome shotgun (WGS) entry which is preliminary data.</text>
</comment>
<evidence type="ECO:0000313" key="4">
    <source>
        <dbReference type="Proteomes" id="UP000249185"/>
    </source>
</evidence>
<feature type="transmembrane region" description="Helical" evidence="2">
    <location>
        <begin position="81"/>
        <end position="99"/>
    </location>
</feature>
<evidence type="ECO:0000256" key="2">
    <source>
        <dbReference type="SAM" id="Phobius"/>
    </source>
</evidence>
<evidence type="ECO:0000313" key="3">
    <source>
        <dbReference type="EMBL" id="PZQ50418.1"/>
    </source>
</evidence>
<keyword evidence="2" id="KW-1133">Transmembrane helix</keyword>
<accession>A0A2W5ND30</accession>
<keyword evidence="2" id="KW-0812">Transmembrane</keyword>
<name>A0A2W5ND30_RHOSU</name>
<keyword evidence="2" id="KW-0472">Membrane</keyword>
<evidence type="ECO:0000256" key="1">
    <source>
        <dbReference type="SAM" id="MobiDB-lite"/>
    </source>
</evidence>
<sequence>MMNIWAHRGGSATPLRVTRGHKPGRPTRGARPWREPARRDRRSGIGVLDRRDRSRTCRSPGRARIAREAHQHEGCIDMKGVLAWLIGIPIPIIILLYLLHVF</sequence>
<protein>
    <submittedName>
        <fullName evidence="3">Uncharacterized protein</fullName>
    </submittedName>
</protein>
<dbReference type="EMBL" id="QFPW01000004">
    <property type="protein sequence ID" value="PZQ50418.1"/>
    <property type="molecule type" value="Genomic_DNA"/>
</dbReference>
<gene>
    <name evidence="3" type="ORF">DI556_07635</name>
</gene>